<evidence type="ECO:0000313" key="3">
    <source>
        <dbReference type="Proteomes" id="UP000663929"/>
    </source>
</evidence>
<dbReference type="Pfam" id="PF01047">
    <property type="entry name" value="MarR"/>
    <property type="match status" value="1"/>
</dbReference>
<dbReference type="KEGG" id="scor:J3U87_02275"/>
<dbReference type="PRINTS" id="PR00598">
    <property type="entry name" value="HTHMARR"/>
</dbReference>
<dbReference type="SUPFAM" id="SSF46785">
    <property type="entry name" value="Winged helix' DNA-binding domain"/>
    <property type="match status" value="1"/>
</dbReference>
<dbReference type="InterPro" id="IPR036390">
    <property type="entry name" value="WH_DNA-bd_sf"/>
</dbReference>
<feature type="domain" description="HTH marR-type" evidence="1">
    <location>
        <begin position="4"/>
        <end position="139"/>
    </location>
</feature>
<dbReference type="GO" id="GO:0006950">
    <property type="term" value="P:response to stress"/>
    <property type="evidence" value="ECO:0007669"/>
    <property type="project" value="TreeGrafter"/>
</dbReference>
<dbReference type="InterPro" id="IPR039422">
    <property type="entry name" value="MarR/SlyA-like"/>
</dbReference>
<organism evidence="2 3">
    <name type="scientific">Sulfidibacter corallicola</name>
    <dbReference type="NCBI Taxonomy" id="2818388"/>
    <lineage>
        <taxon>Bacteria</taxon>
        <taxon>Pseudomonadati</taxon>
        <taxon>Acidobacteriota</taxon>
        <taxon>Holophagae</taxon>
        <taxon>Acanthopleuribacterales</taxon>
        <taxon>Acanthopleuribacteraceae</taxon>
        <taxon>Sulfidibacter</taxon>
    </lineage>
</organism>
<dbReference type="PROSITE" id="PS50995">
    <property type="entry name" value="HTH_MARR_2"/>
    <property type="match status" value="1"/>
</dbReference>
<dbReference type="Gene3D" id="1.10.10.10">
    <property type="entry name" value="Winged helix-like DNA-binding domain superfamily/Winged helix DNA-binding domain"/>
    <property type="match status" value="1"/>
</dbReference>
<keyword evidence="3" id="KW-1185">Reference proteome</keyword>
<proteinExistence type="predicted"/>
<evidence type="ECO:0000313" key="2">
    <source>
        <dbReference type="EMBL" id="QTD51269.1"/>
    </source>
</evidence>
<dbReference type="PANTHER" id="PTHR33164:SF57">
    <property type="entry name" value="MARR-FAMILY TRANSCRIPTIONAL REGULATOR"/>
    <property type="match status" value="1"/>
</dbReference>
<gene>
    <name evidence="2" type="ORF">J3U87_02275</name>
</gene>
<dbReference type="SMART" id="SM00347">
    <property type="entry name" value="HTH_MARR"/>
    <property type="match status" value="1"/>
</dbReference>
<dbReference type="EMBL" id="CP071793">
    <property type="protein sequence ID" value="QTD51269.1"/>
    <property type="molecule type" value="Genomic_DNA"/>
</dbReference>
<name>A0A8A4TMQ8_SULCO</name>
<accession>A0A8A4TMQ8</accession>
<dbReference type="InterPro" id="IPR000835">
    <property type="entry name" value="HTH_MarR-typ"/>
</dbReference>
<dbReference type="InterPro" id="IPR036388">
    <property type="entry name" value="WH-like_DNA-bd_sf"/>
</dbReference>
<dbReference type="GO" id="GO:0003700">
    <property type="term" value="F:DNA-binding transcription factor activity"/>
    <property type="evidence" value="ECO:0007669"/>
    <property type="project" value="InterPro"/>
</dbReference>
<dbReference type="AlphaFoldDB" id="A0A8A4TMQ8"/>
<reference evidence="2" key="1">
    <citation type="submission" date="2021-03" db="EMBL/GenBank/DDBJ databases">
        <title>Acanthopleuribacteraceae sp. M133.</title>
        <authorList>
            <person name="Wang G."/>
        </authorList>
    </citation>
    <scope>NUCLEOTIDE SEQUENCE</scope>
    <source>
        <strain evidence="2">M133</strain>
    </source>
</reference>
<dbReference type="Proteomes" id="UP000663929">
    <property type="component" value="Chromosome"/>
</dbReference>
<protein>
    <submittedName>
        <fullName evidence="2">MarR family transcriptional regulator</fullName>
    </submittedName>
</protein>
<sequence>MSRFDHLFYLTSRLHARTDRFIQTRLNQHGLKGLVPSHGAILSLLYQRGPMTMAALAEAIDRDRSTVTALVEKLVRSGYVARDPDPDDRRKTRVVLTEASRPLKKPLLAISSELRRTAFRDLDPEMLHRVMGVLERLIQNLDDEHVAADERSARSTRNRKR</sequence>
<evidence type="ECO:0000259" key="1">
    <source>
        <dbReference type="PROSITE" id="PS50995"/>
    </source>
</evidence>
<dbReference type="PANTHER" id="PTHR33164">
    <property type="entry name" value="TRANSCRIPTIONAL REGULATOR, MARR FAMILY"/>
    <property type="match status" value="1"/>
</dbReference>
<dbReference type="RefSeq" id="WP_237381401.1">
    <property type="nucleotide sequence ID" value="NZ_CP071793.1"/>
</dbReference>